<keyword evidence="2" id="KW-0812">Transmembrane</keyword>
<gene>
    <name evidence="3" type="ORF">GNH96_05415</name>
</gene>
<dbReference type="RefSeq" id="WP_169602735.1">
    <property type="nucleotide sequence ID" value="NZ_CP046565.1"/>
</dbReference>
<dbReference type="AlphaFoldDB" id="A0A858Q6F2"/>
<proteinExistence type="predicted"/>
<organism evidence="3 4">
    <name type="scientific">Methylococcus geothermalis</name>
    <dbReference type="NCBI Taxonomy" id="2681310"/>
    <lineage>
        <taxon>Bacteria</taxon>
        <taxon>Pseudomonadati</taxon>
        <taxon>Pseudomonadota</taxon>
        <taxon>Gammaproteobacteria</taxon>
        <taxon>Methylococcales</taxon>
        <taxon>Methylococcaceae</taxon>
        <taxon>Methylococcus</taxon>
    </lineage>
</organism>
<evidence type="ECO:0000313" key="3">
    <source>
        <dbReference type="EMBL" id="QJD29452.1"/>
    </source>
</evidence>
<dbReference type="KEGG" id="metu:GNH96_05415"/>
<accession>A0A858Q6F2</accession>
<keyword evidence="4" id="KW-1185">Reference proteome</keyword>
<evidence type="ECO:0000256" key="1">
    <source>
        <dbReference type="SAM" id="MobiDB-lite"/>
    </source>
</evidence>
<keyword evidence="2" id="KW-1133">Transmembrane helix</keyword>
<feature type="region of interest" description="Disordered" evidence="1">
    <location>
        <begin position="50"/>
        <end position="71"/>
    </location>
</feature>
<sequence>MFENFFAQFNAYLVGHPAFLAKLKFLFWLKYWILTLLMAIFVYLLYKERGVDGGPPGRKPDALQGYESFEA</sequence>
<protein>
    <submittedName>
        <fullName evidence="3">Uncharacterized protein</fullName>
    </submittedName>
</protein>
<dbReference type="Proteomes" id="UP000503004">
    <property type="component" value="Chromosome"/>
</dbReference>
<reference evidence="4" key="1">
    <citation type="submission" date="2019-12" db="EMBL/GenBank/DDBJ databases">
        <authorList>
            <person name="Awala S.I."/>
            <person name="Rhee S.K."/>
        </authorList>
    </citation>
    <scope>NUCLEOTIDE SEQUENCE [LARGE SCALE GENOMIC DNA]</scope>
    <source>
        <strain evidence="4">IM1</strain>
    </source>
</reference>
<dbReference type="EMBL" id="CP046565">
    <property type="protein sequence ID" value="QJD29452.1"/>
    <property type="molecule type" value="Genomic_DNA"/>
</dbReference>
<evidence type="ECO:0000313" key="4">
    <source>
        <dbReference type="Proteomes" id="UP000503004"/>
    </source>
</evidence>
<name>A0A858Q6F2_9GAMM</name>
<keyword evidence="2" id="KW-0472">Membrane</keyword>
<feature type="transmembrane region" description="Helical" evidence="2">
    <location>
        <begin position="25"/>
        <end position="46"/>
    </location>
</feature>
<evidence type="ECO:0000256" key="2">
    <source>
        <dbReference type="SAM" id="Phobius"/>
    </source>
</evidence>